<keyword evidence="8 12" id="KW-0663">Pyridoxal phosphate</keyword>
<comment type="function">
    <text evidence="2 12">The beta subunit is responsible for the synthesis of L-tryptophan from indole and L-serine.</text>
</comment>
<evidence type="ECO:0000256" key="2">
    <source>
        <dbReference type="ARBA" id="ARBA00002786"/>
    </source>
</evidence>
<evidence type="ECO:0000256" key="8">
    <source>
        <dbReference type="ARBA" id="ARBA00022898"/>
    </source>
</evidence>
<dbReference type="GO" id="GO:0004834">
    <property type="term" value="F:tryptophan synthase activity"/>
    <property type="evidence" value="ECO:0007669"/>
    <property type="project" value="UniProtKB-UniRule"/>
</dbReference>
<dbReference type="SUPFAM" id="SSF53686">
    <property type="entry name" value="Tryptophan synthase beta subunit-like PLP-dependent enzymes"/>
    <property type="match status" value="1"/>
</dbReference>
<dbReference type="Proteomes" id="UP000544742">
    <property type="component" value="Unassembled WGS sequence"/>
</dbReference>
<dbReference type="InterPro" id="IPR023026">
    <property type="entry name" value="Trp_synth_beta/beta-like"/>
</dbReference>
<evidence type="ECO:0000259" key="13">
    <source>
        <dbReference type="Pfam" id="PF00291"/>
    </source>
</evidence>
<keyword evidence="7 12" id="KW-0822">Tryptophan biosynthesis</keyword>
<dbReference type="EMBL" id="JAAYUN010000118">
    <property type="protein sequence ID" value="NLJ22865.1"/>
    <property type="molecule type" value="Genomic_DNA"/>
</dbReference>
<feature type="modified residue" description="N6-(pyridoxal phosphate)lysine" evidence="12">
    <location>
        <position position="88"/>
    </location>
</feature>
<evidence type="ECO:0000256" key="7">
    <source>
        <dbReference type="ARBA" id="ARBA00022822"/>
    </source>
</evidence>
<dbReference type="InterPro" id="IPR006654">
    <property type="entry name" value="Trp_synth_beta"/>
</dbReference>
<dbReference type="PIRSF" id="PIRSF001413">
    <property type="entry name" value="Trp_syn_beta"/>
    <property type="match status" value="1"/>
</dbReference>
<comment type="cofactor">
    <cofactor evidence="1 12">
        <name>pyridoxal 5'-phosphate</name>
        <dbReference type="ChEBI" id="CHEBI:597326"/>
    </cofactor>
</comment>
<organism evidence="14 15">
    <name type="scientific">Methanothrix soehngenii</name>
    <name type="common">Methanosaeta concilii</name>
    <dbReference type="NCBI Taxonomy" id="2223"/>
    <lineage>
        <taxon>Archaea</taxon>
        <taxon>Methanobacteriati</taxon>
        <taxon>Methanobacteriota</taxon>
        <taxon>Stenosarchaea group</taxon>
        <taxon>Methanomicrobia</taxon>
        <taxon>Methanotrichales</taxon>
        <taxon>Methanotrichaceae</taxon>
        <taxon>Methanothrix</taxon>
    </lineage>
</organism>
<dbReference type="FunFam" id="3.40.50.1100:FF:000004">
    <property type="entry name" value="Tryptophan synthase beta chain"/>
    <property type="match status" value="1"/>
</dbReference>
<name>A0A7K4AIZ1_METSH</name>
<dbReference type="CDD" id="cd06446">
    <property type="entry name" value="Trp-synth_B"/>
    <property type="match status" value="1"/>
</dbReference>
<evidence type="ECO:0000256" key="12">
    <source>
        <dbReference type="HAMAP-Rule" id="MF_00133"/>
    </source>
</evidence>
<keyword evidence="9 12" id="KW-0057">Aromatic amino acid biosynthesis</keyword>
<keyword evidence="10 12" id="KW-0456">Lyase</keyword>
<dbReference type="HAMAP" id="MF_00133">
    <property type="entry name" value="Trp_synth_beta"/>
    <property type="match status" value="1"/>
</dbReference>
<comment type="caution">
    <text evidence="14">The sequence shown here is derived from an EMBL/GenBank/DDBJ whole genome shotgun (WGS) entry which is preliminary data.</text>
</comment>
<comment type="catalytic activity">
    <reaction evidence="11 12">
        <text>(1S,2R)-1-C-(indol-3-yl)glycerol 3-phosphate + L-serine = D-glyceraldehyde 3-phosphate + L-tryptophan + H2O</text>
        <dbReference type="Rhea" id="RHEA:10532"/>
        <dbReference type="ChEBI" id="CHEBI:15377"/>
        <dbReference type="ChEBI" id="CHEBI:33384"/>
        <dbReference type="ChEBI" id="CHEBI:57912"/>
        <dbReference type="ChEBI" id="CHEBI:58866"/>
        <dbReference type="ChEBI" id="CHEBI:59776"/>
        <dbReference type="EC" id="4.2.1.20"/>
    </reaction>
</comment>
<dbReference type="GO" id="GO:0005737">
    <property type="term" value="C:cytoplasm"/>
    <property type="evidence" value="ECO:0007669"/>
    <property type="project" value="TreeGrafter"/>
</dbReference>
<dbReference type="Pfam" id="PF00291">
    <property type="entry name" value="PALP"/>
    <property type="match status" value="1"/>
</dbReference>
<protein>
    <recommendedName>
        <fullName evidence="12">Tryptophan synthase beta chain</fullName>
        <ecNumber evidence="12">4.2.1.20</ecNumber>
    </recommendedName>
</protein>
<sequence>MKIDNFAVKFGRYGGLFVPETLVAPLADLSIAYDRLKKSPQFQDELKALQKDFAGRPTSLYLAPNLSRKLGCRVYLKREDLMHGGAHKLNNTLGQALVAKNMGKTRLIAETGAGQHGVATAIVGAKLGFETQVYMGEVDIERQKMNVYRMELMGAEVIPVRSGSRTLKDAINEALRDWASSFEHTHYLLGTAAGAHPFPSMVRDFQSVIGQEAREQILEAEGRLPDSIVACVGGGSNAMGIFAPFLKDDVRLIAVEAGGRGPGMSNKMADNGASLGYGTDGILHGALTKILQDPYGQILESYSVAAGLDYPGVGPELAFLAEKGRVLPRLADDRTALEGFRALSRLEGIIPALESAHAIGYALREPESLGDLVIINVSGRGDKDLATVMDYENN</sequence>
<evidence type="ECO:0000256" key="11">
    <source>
        <dbReference type="ARBA" id="ARBA00049047"/>
    </source>
</evidence>
<keyword evidence="6 12" id="KW-0028">Amino-acid biosynthesis</keyword>
<dbReference type="PROSITE" id="PS00168">
    <property type="entry name" value="TRP_SYNTHASE_BETA"/>
    <property type="match status" value="1"/>
</dbReference>
<dbReference type="RefSeq" id="WP_276620195.1">
    <property type="nucleotide sequence ID" value="NZ_JBCEYP010000080.1"/>
</dbReference>
<evidence type="ECO:0000256" key="6">
    <source>
        <dbReference type="ARBA" id="ARBA00022605"/>
    </source>
</evidence>
<dbReference type="PANTHER" id="PTHR48077">
    <property type="entry name" value="TRYPTOPHAN SYNTHASE-RELATED"/>
    <property type="match status" value="1"/>
</dbReference>
<dbReference type="Gene3D" id="3.40.50.1100">
    <property type="match status" value="2"/>
</dbReference>
<evidence type="ECO:0000313" key="14">
    <source>
        <dbReference type="EMBL" id="NLJ22865.1"/>
    </source>
</evidence>
<comment type="similarity">
    <text evidence="4 12">Belongs to the TrpB family.</text>
</comment>
<reference evidence="14 15" key="1">
    <citation type="journal article" date="2020" name="Biotechnol. Biofuels">
        <title>New insights from the biogas microbiome by comprehensive genome-resolved metagenomics of nearly 1600 species originating from multiple anaerobic digesters.</title>
        <authorList>
            <person name="Campanaro S."/>
            <person name="Treu L."/>
            <person name="Rodriguez-R L.M."/>
            <person name="Kovalovszki A."/>
            <person name="Ziels R.M."/>
            <person name="Maus I."/>
            <person name="Zhu X."/>
            <person name="Kougias P.G."/>
            <person name="Basile A."/>
            <person name="Luo G."/>
            <person name="Schluter A."/>
            <person name="Konstantinidis K.T."/>
            <person name="Angelidaki I."/>
        </authorList>
    </citation>
    <scope>NUCLEOTIDE SEQUENCE [LARGE SCALE GENOMIC DNA]</scope>
    <source>
        <strain evidence="14">AS27yjCOA_157</strain>
    </source>
</reference>
<gene>
    <name evidence="12 14" type="primary">trpB</name>
    <name evidence="14" type="ORF">GX426_07120</name>
</gene>
<dbReference type="AlphaFoldDB" id="A0A7K4AIZ1"/>
<accession>A0A7K4AIZ1</accession>
<dbReference type="NCBIfam" id="TIGR00263">
    <property type="entry name" value="trpB"/>
    <property type="match status" value="1"/>
</dbReference>
<comment type="subunit">
    <text evidence="5 12">Tetramer of two alpha and two beta chains.</text>
</comment>
<dbReference type="EC" id="4.2.1.20" evidence="12"/>
<dbReference type="PANTHER" id="PTHR48077:SF3">
    <property type="entry name" value="TRYPTOPHAN SYNTHASE"/>
    <property type="match status" value="1"/>
</dbReference>
<evidence type="ECO:0000256" key="9">
    <source>
        <dbReference type="ARBA" id="ARBA00023141"/>
    </source>
</evidence>
<evidence type="ECO:0000256" key="10">
    <source>
        <dbReference type="ARBA" id="ARBA00023239"/>
    </source>
</evidence>
<evidence type="ECO:0000256" key="3">
    <source>
        <dbReference type="ARBA" id="ARBA00004733"/>
    </source>
</evidence>
<proteinExistence type="inferred from homology"/>
<dbReference type="UniPathway" id="UPA00035">
    <property type="reaction ID" value="UER00044"/>
</dbReference>
<dbReference type="InterPro" id="IPR036052">
    <property type="entry name" value="TrpB-like_PALP_sf"/>
</dbReference>
<evidence type="ECO:0000256" key="4">
    <source>
        <dbReference type="ARBA" id="ARBA00009982"/>
    </source>
</evidence>
<evidence type="ECO:0000313" key="15">
    <source>
        <dbReference type="Proteomes" id="UP000544742"/>
    </source>
</evidence>
<dbReference type="InterPro" id="IPR006653">
    <property type="entry name" value="Trp_synth_b_CS"/>
</dbReference>
<evidence type="ECO:0000256" key="5">
    <source>
        <dbReference type="ARBA" id="ARBA00011270"/>
    </source>
</evidence>
<dbReference type="FunFam" id="3.40.50.1100:FF:000001">
    <property type="entry name" value="Tryptophan synthase beta chain"/>
    <property type="match status" value="1"/>
</dbReference>
<dbReference type="InterPro" id="IPR001926">
    <property type="entry name" value="TrpB-like_PALP"/>
</dbReference>
<comment type="pathway">
    <text evidence="3 12">Amino-acid biosynthesis; L-tryptophan biosynthesis; L-tryptophan from chorismate: step 5/5.</text>
</comment>
<evidence type="ECO:0000256" key="1">
    <source>
        <dbReference type="ARBA" id="ARBA00001933"/>
    </source>
</evidence>
<feature type="domain" description="Tryptophan synthase beta chain-like PALP" evidence="13">
    <location>
        <begin position="54"/>
        <end position="378"/>
    </location>
</feature>